<protein>
    <submittedName>
        <fullName evidence="2">Uncharacterized protein</fullName>
    </submittedName>
</protein>
<organism evidence="2 3">
    <name type="scientific">Delitschia confertaspora ATCC 74209</name>
    <dbReference type="NCBI Taxonomy" id="1513339"/>
    <lineage>
        <taxon>Eukaryota</taxon>
        <taxon>Fungi</taxon>
        <taxon>Dikarya</taxon>
        <taxon>Ascomycota</taxon>
        <taxon>Pezizomycotina</taxon>
        <taxon>Dothideomycetes</taxon>
        <taxon>Pleosporomycetidae</taxon>
        <taxon>Pleosporales</taxon>
        <taxon>Delitschiaceae</taxon>
        <taxon>Delitschia</taxon>
    </lineage>
</organism>
<comment type="caution">
    <text evidence="2">The sequence shown here is derived from an EMBL/GenBank/DDBJ whole genome shotgun (WGS) entry which is preliminary data.</text>
</comment>
<feature type="transmembrane region" description="Helical" evidence="1">
    <location>
        <begin position="12"/>
        <end position="29"/>
    </location>
</feature>
<keyword evidence="1" id="KW-0472">Membrane</keyword>
<keyword evidence="3" id="KW-1185">Reference proteome</keyword>
<accession>A0A9P4JW92</accession>
<keyword evidence="1" id="KW-0812">Transmembrane</keyword>
<keyword evidence="1" id="KW-1133">Transmembrane helix</keyword>
<dbReference type="Proteomes" id="UP000799536">
    <property type="component" value="Unassembled WGS sequence"/>
</dbReference>
<dbReference type="EMBL" id="ML993854">
    <property type="protein sequence ID" value="KAF2205526.1"/>
    <property type="molecule type" value="Genomic_DNA"/>
</dbReference>
<sequence length="99" mass="11466">MASIHQPNHHNRHRAVFIFIFIDILYYQISLSRRPFAFLVVCHPTRHPPLHVIKLFPFSLSFNTSCTNSNLKRPILFRLALKGFSGAKNSRFVSRCTAV</sequence>
<proteinExistence type="predicted"/>
<gene>
    <name evidence="2" type="ORF">GQ43DRAFT_309861</name>
</gene>
<evidence type="ECO:0000256" key="1">
    <source>
        <dbReference type="SAM" id="Phobius"/>
    </source>
</evidence>
<reference evidence="2" key="1">
    <citation type="journal article" date="2020" name="Stud. Mycol.">
        <title>101 Dothideomycetes genomes: a test case for predicting lifestyles and emergence of pathogens.</title>
        <authorList>
            <person name="Haridas S."/>
            <person name="Albert R."/>
            <person name="Binder M."/>
            <person name="Bloem J."/>
            <person name="Labutti K."/>
            <person name="Salamov A."/>
            <person name="Andreopoulos B."/>
            <person name="Baker S."/>
            <person name="Barry K."/>
            <person name="Bills G."/>
            <person name="Bluhm B."/>
            <person name="Cannon C."/>
            <person name="Castanera R."/>
            <person name="Culley D."/>
            <person name="Daum C."/>
            <person name="Ezra D."/>
            <person name="Gonzalez J."/>
            <person name="Henrissat B."/>
            <person name="Kuo A."/>
            <person name="Liang C."/>
            <person name="Lipzen A."/>
            <person name="Lutzoni F."/>
            <person name="Magnuson J."/>
            <person name="Mondo S."/>
            <person name="Nolan M."/>
            <person name="Ohm R."/>
            <person name="Pangilinan J."/>
            <person name="Park H.-J."/>
            <person name="Ramirez L."/>
            <person name="Alfaro M."/>
            <person name="Sun H."/>
            <person name="Tritt A."/>
            <person name="Yoshinaga Y."/>
            <person name="Zwiers L.-H."/>
            <person name="Turgeon B."/>
            <person name="Goodwin S."/>
            <person name="Spatafora J."/>
            <person name="Crous P."/>
            <person name="Grigoriev I."/>
        </authorList>
    </citation>
    <scope>NUCLEOTIDE SEQUENCE</scope>
    <source>
        <strain evidence="2">ATCC 74209</strain>
    </source>
</reference>
<evidence type="ECO:0000313" key="2">
    <source>
        <dbReference type="EMBL" id="KAF2205526.1"/>
    </source>
</evidence>
<name>A0A9P4JW92_9PLEO</name>
<evidence type="ECO:0000313" key="3">
    <source>
        <dbReference type="Proteomes" id="UP000799536"/>
    </source>
</evidence>
<dbReference type="AlphaFoldDB" id="A0A9P4JW92"/>